<sequence>MNFGMNGRLCKPAMGASKRNYPIERLFNPTNETLSPVLDQTVSLLARFTSYPSIDPERTATSCHRRAIGCVRSEEHLL</sequence>
<evidence type="ECO:0000313" key="1">
    <source>
        <dbReference type="EMBL" id="EYC06881.1"/>
    </source>
</evidence>
<proteinExistence type="predicted"/>
<gene>
    <name evidence="1" type="primary">Acey_s0073.g750</name>
    <name evidence="1" type="ORF">Y032_0073g750</name>
</gene>
<comment type="caution">
    <text evidence="1">The sequence shown here is derived from an EMBL/GenBank/DDBJ whole genome shotgun (WGS) entry which is preliminary data.</text>
</comment>
<reference evidence="2" key="1">
    <citation type="journal article" date="2015" name="Nat. Genet.">
        <title>The genome and transcriptome of the zoonotic hookworm Ancylostoma ceylanicum identify infection-specific gene families.</title>
        <authorList>
            <person name="Schwarz E.M."/>
            <person name="Hu Y."/>
            <person name="Antoshechkin I."/>
            <person name="Miller M.M."/>
            <person name="Sternberg P.W."/>
            <person name="Aroian R.V."/>
        </authorList>
    </citation>
    <scope>NUCLEOTIDE SEQUENCE</scope>
    <source>
        <strain evidence="2">HY135</strain>
    </source>
</reference>
<name>A0A016TVU5_9BILA</name>
<dbReference type="AlphaFoldDB" id="A0A016TVU5"/>
<dbReference type="Proteomes" id="UP000024635">
    <property type="component" value="Unassembled WGS sequence"/>
</dbReference>
<organism evidence="1 2">
    <name type="scientific">Ancylostoma ceylanicum</name>
    <dbReference type="NCBI Taxonomy" id="53326"/>
    <lineage>
        <taxon>Eukaryota</taxon>
        <taxon>Metazoa</taxon>
        <taxon>Ecdysozoa</taxon>
        <taxon>Nematoda</taxon>
        <taxon>Chromadorea</taxon>
        <taxon>Rhabditida</taxon>
        <taxon>Rhabditina</taxon>
        <taxon>Rhabditomorpha</taxon>
        <taxon>Strongyloidea</taxon>
        <taxon>Ancylostomatidae</taxon>
        <taxon>Ancylostomatinae</taxon>
        <taxon>Ancylostoma</taxon>
    </lineage>
</organism>
<protein>
    <submittedName>
        <fullName evidence="1">Uncharacterized protein</fullName>
    </submittedName>
</protein>
<accession>A0A016TVU5</accession>
<evidence type="ECO:0000313" key="2">
    <source>
        <dbReference type="Proteomes" id="UP000024635"/>
    </source>
</evidence>
<keyword evidence="2" id="KW-1185">Reference proteome</keyword>
<dbReference type="EMBL" id="JARK01001409">
    <property type="protein sequence ID" value="EYC06881.1"/>
    <property type="molecule type" value="Genomic_DNA"/>
</dbReference>